<reference evidence="1" key="1">
    <citation type="submission" date="2022-11" db="EMBL/GenBank/DDBJ databases">
        <title>Centuries of genome instability and evolution in soft-shell clam transmissible cancer (bioRxiv).</title>
        <authorList>
            <person name="Hart S.F.M."/>
            <person name="Yonemitsu M.A."/>
            <person name="Giersch R.M."/>
            <person name="Beal B.F."/>
            <person name="Arriagada G."/>
            <person name="Davis B.W."/>
            <person name="Ostrander E.A."/>
            <person name="Goff S.P."/>
            <person name="Metzger M.J."/>
        </authorList>
    </citation>
    <scope>NUCLEOTIDE SEQUENCE</scope>
    <source>
        <strain evidence="1">MELC-2E11</strain>
        <tissue evidence="1">Siphon/mantle</tissue>
    </source>
</reference>
<proteinExistence type="predicted"/>
<accession>A0ABY7FNS6</accession>
<keyword evidence="2" id="KW-1185">Reference proteome</keyword>
<gene>
    <name evidence="1" type="ORF">MAR_016360</name>
</gene>
<dbReference type="Proteomes" id="UP001164746">
    <property type="component" value="Chromosome 12"/>
</dbReference>
<organism evidence="1 2">
    <name type="scientific">Mya arenaria</name>
    <name type="common">Soft-shell clam</name>
    <dbReference type="NCBI Taxonomy" id="6604"/>
    <lineage>
        <taxon>Eukaryota</taxon>
        <taxon>Metazoa</taxon>
        <taxon>Spiralia</taxon>
        <taxon>Lophotrochozoa</taxon>
        <taxon>Mollusca</taxon>
        <taxon>Bivalvia</taxon>
        <taxon>Autobranchia</taxon>
        <taxon>Heteroconchia</taxon>
        <taxon>Euheterodonta</taxon>
        <taxon>Imparidentia</taxon>
        <taxon>Neoheterodontei</taxon>
        <taxon>Myida</taxon>
        <taxon>Myoidea</taxon>
        <taxon>Myidae</taxon>
        <taxon>Mya</taxon>
    </lineage>
</organism>
<evidence type="ECO:0000313" key="1">
    <source>
        <dbReference type="EMBL" id="WAR22386.1"/>
    </source>
</evidence>
<sequence>MFAFDMMQFWGYRRSTWQLTLTTRATTNLWSKPDPYPPLVMSLITHLGTTNCMPPLRVMNSPLDKPGPKSPQGTWATTNHGPTMLKTMPLHLIPLLLELFPTGCP</sequence>
<protein>
    <submittedName>
        <fullName evidence="1">Uncharacterized protein</fullName>
    </submittedName>
</protein>
<dbReference type="EMBL" id="CP111023">
    <property type="protein sequence ID" value="WAR22386.1"/>
    <property type="molecule type" value="Genomic_DNA"/>
</dbReference>
<evidence type="ECO:0000313" key="2">
    <source>
        <dbReference type="Proteomes" id="UP001164746"/>
    </source>
</evidence>
<name>A0ABY7FNS6_MYAAR</name>